<reference evidence="3" key="1">
    <citation type="journal article" date="2012" name="PLoS Genet.">
        <title>The genomes of the fungal plant pathogens Cladosporium fulvum and Dothistroma septosporum reveal adaptation to different hosts and lifestyles but also signatures of common ancestry.</title>
        <authorList>
            <person name="de Wit P.J.G.M."/>
            <person name="van der Burgt A."/>
            <person name="Oekmen B."/>
            <person name="Stergiopoulos I."/>
            <person name="Abd-Elsalam K.A."/>
            <person name="Aerts A.L."/>
            <person name="Bahkali A.H."/>
            <person name="Beenen H.G."/>
            <person name="Chettri P."/>
            <person name="Cox M.P."/>
            <person name="Datema E."/>
            <person name="de Vries R.P."/>
            <person name="Dhillon B."/>
            <person name="Ganley A.R."/>
            <person name="Griffiths S.A."/>
            <person name="Guo Y."/>
            <person name="Hamelin R.C."/>
            <person name="Henrissat B."/>
            <person name="Kabir M.S."/>
            <person name="Jashni M.K."/>
            <person name="Kema G."/>
            <person name="Klaubauf S."/>
            <person name="Lapidus A."/>
            <person name="Levasseur A."/>
            <person name="Lindquist E."/>
            <person name="Mehrabi R."/>
            <person name="Ohm R.A."/>
            <person name="Owen T.J."/>
            <person name="Salamov A."/>
            <person name="Schwelm A."/>
            <person name="Schijlen E."/>
            <person name="Sun H."/>
            <person name="van den Burg H.A."/>
            <person name="van Ham R.C.H.J."/>
            <person name="Zhang S."/>
            <person name="Goodwin S.B."/>
            <person name="Grigoriev I.V."/>
            <person name="Collemare J."/>
            <person name="Bradshaw R.E."/>
        </authorList>
    </citation>
    <scope>NUCLEOTIDE SEQUENCE [LARGE SCALE GENOMIC DNA]</scope>
    <source>
        <strain evidence="3">NZE10 / CBS 128990</strain>
    </source>
</reference>
<dbReference type="OMA" id="FWLWIFI"/>
<evidence type="ECO:0000313" key="2">
    <source>
        <dbReference type="EMBL" id="EME39242.1"/>
    </source>
</evidence>
<evidence type="ECO:0000256" key="1">
    <source>
        <dbReference type="SAM" id="Phobius"/>
    </source>
</evidence>
<sequence length="176" mass="19615">MAIISAFTLIRAISLFHITAAYFFLTAPKIIADQNVVFILGESMRLPHATALDKPSDASGFIGVLLAFLGIADLTAASMEEGIALHYWLSNVPVRLVFLFVLTAYTYLFKEGGAFGPSSPSFGKVRVGEPLQNSMVFSFGFIEIATWFWIFTSLREDRHEMARKRVESLKAQEDRL</sequence>
<keyword evidence="1" id="KW-0812">Transmembrane</keyword>
<name>M2XIE6_DOTSN</name>
<reference evidence="2 3" key="2">
    <citation type="journal article" date="2012" name="PLoS Pathog.">
        <title>Diverse lifestyles and strategies of plant pathogenesis encoded in the genomes of eighteen Dothideomycetes fungi.</title>
        <authorList>
            <person name="Ohm R.A."/>
            <person name="Feau N."/>
            <person name="Henrissat B."/>
            <person name="Schoch C.L."/>
            <person name="Horwitz B.A."/>
            <person name="Barry K.W."/>
            <person name="Condon B.J."/>
            <person name="Copeland A.C."/>
            <person name="Dhillon B."/>
            <person name="Glaser F."/>
            <person name="Hesse C.N."/>
            <person name="Kosti I."/>
            <person name="LaButti K."/>
            <person name="Lindquist E.A."/>
            <person name="Lucas S."/>
            <person name="Salamov A.A."/>
            <person name="Bradshaw R.E."/>
            <person name="Ciuffetti L."/>
            <person name="Hamelin R.C."/>
            <person name="Kema G.H.J."/>
            <person name="Lawrence C."/>
            <person name="Scott J.A."/>
            <person name="Spatafora J.W."/>
            <person name="Turgeon B.G."/>
            <person name="de Wit P.J.G.M."/>
            <person name="Zhong S."/>
            <person name="Goodwin S.B."/>
            <person name="Grigoriev I.V."/>
        </authorList>
    </citation>
    <scope>NUCLEOTIDE SEQUENCE [LARGE SCALE GENOMIC DNA]</scope>
    <source>
        <strain evidence="3">NZE10 / CBS 128990</strain>
    </source>
</reference>
<evidence type="ECO:0008006" key="4">
    <source>
        <dbReference type="Google" id="ProtNLM"/>
    </source>
</evidence>
<dbReference type="OrthoDB" id="5299849at2759"/>
<feature type="transmembrane region" description="Helical" evidence="1">
    <location>
        <begin position="135"/>
        <end position="154"/>
    </location>
</feature>
<dbReference type="eggNOG" id="ENOG502RZTE">
    <property type="taxonomic scope" value="Eukaryota"/>
</dbReference>
<feature type="transmembrane region" description="Helical" evidence="1">
    <location>
        <begin position="58"/>
        <end position="76"/>
    </location>
</feature>
<dbReference type="Pfam" id="PF10311">
    <property type="entry name" value="Ilm1"/>
    <property type="match status" value="1"/>
</dbReference>
<keyword evidence="3" id="KW-1185">Reference proteome</keyword>
<dbReference type="Proteomes" id="UP000016933">
    <property type="component" value="Unassembled WGS sequence"/>
</dbReference>
<organism evidence="2 3">
    <name type="scientific">Dothistroma septosporum (strain NZE10 / CBS 128990)</name>
    <name type="common">Red band needle blight fungus</name>
    <name type="synonym">Mycosphaerella pini</name>
    <dbReference type="NCBI Taxonomy" id="675120"/>
    <lineage>
        <taxon>Eukaryota</taxon>
        <taxon>Fungi</taxon>
        <taxon>Dikarya</taxon>
        <taxon>Ascomycota</taxon>
        <taxon>Pezizomycotina</taxon>
        <taxon>Dothideomycetes</taxon>
        <taxon>Dothideomycetidae</taxon>
        <taxon>Mycosphaerellales</taxon>
        <taxon>Mycosphaerellaceae</taxon>
        <taxon>Dothistroma</taxon>
    </lineage>
</organism>
<keyword evidence="1" id="KW-0472">Membrane</keyword>
<gene>
    <name evidence="2" type="ORF">DOTSEDRAFT_75087</name>
</gene>
<feature type="transmembrane region" description="Helical" evidence="1">
    <location>
        <begin position="12"/>
        <end position="31"/>
    </location>
</feature>
<dbReference type="AlphaFoldDB" id="M2XIE6"/>
<dbReference type="EMBL" id="KB446545">
    <property type="protein sequence ID" value="EME39242.1"/>
    <property type="molecule type" value="Genomic_DNA"/>
</dbReference>
<proteinExistence type="predicted"/>
<dbReference type="InterPro" id="IPR018815">
    <property type="entry name" value="Incr_loss_mito_DNA_1"/>
</dbReference>
<keyword evidence="1" id="KW-1133">Transmembrane helix</keyword>
<accession>M2XIE6</accession>
<dbReference type="PANTHER" id="PTHR28029">
    <property type="entry name" value="PROTEIN ILM1"/>
    <property type="match status" value="1"/>
</dbReference>
<evidence type="ECO:0000313" key="3">
    <source>
        <dbReference type="Proteomes" id="UP000016933"/>
    </source>
</evidence>
<dbReference type="PANTHER" id="PTHR28029:SF1">
    <property type="entry name" value="PROTEIN ILM1"/>
    <property type="match status" value="1"/>
</dbReference>
<protein>
    <recommendedName>
        <fullName evidence="4">Increased loss of mitochondrial DNA protein 1</fullName>
    </recommendedName>
</protein>
<feature type="transmembrane region" description="Helical" evidence="1">
    <location>
        <begin position="88"/>
        <end position="108"/>
    </location>
</feature>
<dbReference type="HOGENOM" id="CLU_113779_0_0_1"/>